<evidence type="ECO:0000313" key="2">
    <source>
        <dbReference type="EMBL" id="WVZ17490.1"/>
    </source>
</evidence>
<proteinExistence type="predicted"/>
<feature type="transmembrane region" description="Helical" evidence="1">
    <location>
        <begin position="105"/>
        <end position="123"/>
    </location>
</feature>
<keyword evidence="1" id="KW-0472">Membrane</keyword>
<gene>
    <name evidence="2" type="ORF">V8G54_010472</name>
</gene>
<sequence length="175" mass="20366">MVIFGCCFTLQKYAHPLALVCLKFLASLECQEQKLFMADVVRPRAAVFIDTRVTFNIAYMPIYTKSQPFSPSSKDHLAFHCYLSSLLLGLLGYLYFGIRVHHLRTLMHAFASLSLISLLHLLLPDTWESFGFSVYTFWFIIHVFIIFRSRFRDTWVQHQGRVPHPLLPITSMDFN</sequence>
<dbReference type="Proteomes" id="UP001374535">
    <property type="component" value="Chromosome 3"/>
</dbReference>
<feature type="transmembrane region" description="Helical" evidence="1">
    <location>
        <begin position="129"/>
        <end position="147"/>
    </location>
</feature>
<protein>
    <submittedName>
        <fullName evidence="2">Uncharacterized protein</fullName>
    </submittedName>
</protein>
<accession>A0AAQ3NWL9</accession>
<keyword evidence="1" id="KW-0812">Transmembrane</keyword>
<reference evidence="2 3" key="1">
    <citation type="journal article" date="2023" name="Life. Sci Alliance">
        <title>Evolutionary insights into 3D genome organization and epigenetic landscape of Vigna mungo.</title>
        <authorList>
            <person name="Junaid A."/>
            <person name="Singh B."/>
            <person name="Bhatia S."/>
        </authorList>
    </citation>
    <scope>NUCLEOTIDE SEQUENCE [LARGE SCALE GENOMIC DNA]</scope>
    <source>
        <strain evidence="2">Urdbean</strain>
    </source>
</reference>
<keyword evidence="1" id="KW-1133">Transmembrane helix</keyword>
<evidence type="ECO:0000256" key="1">
    <source>
        <dbReference type="SAM" id="Phobius"/>
    </source>
</evidence>
<dbReference type="AlphaFoldDB" id="A0AAQ3NWL9"/>
<organism evidence="2 3">
    <name type="scientific">Vigna mungo</name>
    <name type="common">Black gram</name>
    <name type="synonym">Phaseolus mungo</name>
    <dbReference type="NCBI Taxonomy" id="3915"/>
    <lineage>
        <taxon>Eukaryota</taxon>
        <taxon>Viridiplantae</taxon>
        <taxon>Streptophyta</taxon>
        <taxon>Embryophyta</taxon>
        <taxon>Tracheophyta</taxon>
        <taxon>Spermatophyta</taxon>
        <taxon>Magnoliopsida</taxon>
        <taxon>eudicotyledons</taxon>
        <taxon>Gunneridae</taxon>
        <taxon>Pentapetalae</taxon>
        <taxon>rosids</taxon>
        <taxon>fabids</taxon>
        <taxon>Fabales</taxon>
        <taxon>Fabaceae</taxon>
        <taxon>Papilionoideae</taxon>
        <taxon>50 kb inversion clade</taxon>
        <taxon>NPAAA clade</taxon>
        <taxon>indigoferoid/millettioid clade</taxon>
        <taxon>Phaseoleae</taxon>
        <taxon>Vigna</taxon>
    </lineage>
</organism>
<name>A0AAQ3NWL9_VIGMU</name>
<dbReference type="EMBL" id="CP144698">
    <property type="protein sequence ID" value="WVZ17490.1"/>
    <property type="molecule type" value="Genomic_DNA"/>
</dbReference>
<evidence type="ECO:0000313" key="3">
    <source>
        <dbReference type="Proteomes" id="UP001374535"/>
    </source>
</evidence>
<feature type="transmembrane region" description="Helical" evidence="1">
    <location>
        <begin position="77"/>
        <end position="98"/>
    </location>
</feature>
<keyword evidence="3" id="KW-1185">Reference proteome</keyword>